<proteinExistence type="predicted"/>
<accession>A0A1R3GF91</accession>
<evidence type="ECO:0000313" key="2">
    <source>
        <dbReference type="Proteomes" id="UP000187203"/>
    </source>
</evidence>
<organism evidence="1 2">
    <name type="scientific">Corchorus olitorius</name>
    <dbReference type="NCBI Taxonomy" id="93759"/>
    <lineage>
        <taxon>Eukaryota</taxon>
        <taxon>Viridiplantae</taxon>
        <taxon>Streptophyta</taxon>
        <taxon>Embryophyta</taxon>
        <taxon>Tracheophyta</taxon>
        <taxon>Spermatophyta</taxon>
        <taxon>Magnoliopsida</taxon>
        <taxon>eudicotyledons</taxon>
        <taxon>Gunneridae</taxon>
        <taxon>Pentapetalae</taxon>
        <taxon>rosids</taxon>
        <taxon>malvids</taxon>
        <taxon>Malvales</taxon>
        <taxon>Malvaceae</taxon>
        <taxon>Grewioideae</taxon>
        <taxon>Apeibeae</taxon>
        <taxon>Corchorus</taxon>
    </lineage>
</organism>
<protein>
    <submittedName>
        <fullName evidence="1">Thioredoxin</fullName>
    </submittedName>
</protein>
<dbReference type="EMBL" id="AWUE01022698">
    <property type="protein sequence ID" value="OMO56742.1"/>
    <property type="molecule type" value="Genomic_DNA"/>
</dbReference>
<keyword evidence="2" id="KW-1185">Reference proteome</keyword>
<sequence>MAQLPGYFTNVKVMKRESDEANEALQNDEINQAPTVIIIKQVPQLFDPKGIKTNY</sequence>
<reference evidence="2" key="1">
    <citation type="submission" date="2013-09" db="EMBL/GenBank/DDBJ databases">
        <title>Corchorus olitorius genome sequencing.</title>
        <authorList>
            <person name="Alam M."/>
            <person name="Haque M.S."/>
            <person name="Islam M.S."/>
            <person name="Emdad E.M."/>
            <person name="Islam M.M."/>
            <person name="Ahmed B."/>
            <person name="Halim A."/>
            <person name="Hossen Q.M.M."/>
            <person name="Hossain M.Z."/>
            <person name="Ahmed R."/>
            <person name="Khan M.M."/>
            <person name="Islam R."/>
            <person name="Rashid M.M."/>
            <person name="Khan S.A."/>
            <person name="Rahman M.S."/>
            <person name="Alam M."/>
            <person name="Yahiya A.S."/>
            <person name="Khan M.S."/>
            <person name="Azam M.S."/>
            <person name="Haque T."/>
            <person name="Lashkar M.Z.H."/>
            <person name="Akhand A.I."/>
            <person name="Morshed G."/>
            <person name="Roy S."/>
            <person name="Uddin K.S."/>
            <person name="Rabeya T."/>
            <person name="Hossain A.S."/>
            <person name="Chowdhury A."/>
            <person name="Snigdha A.R."/>
            <person name="Mortoza M.S."/>
            <person name="Matin S.A."/>
            <person name="Hoque S.M.E."/>
            <person name="Islam M.K."/>
            <person name="Roy D.K."/>
            <person name="Haider R."/>
            <person name="Moosa M.M."/>
            <person name="Elias S.M."/>
            <person name="Hasan A.M."/>
            <person name="Jahan S."/>
            <person name="Shafiuddin M."/>
            <person name="Mahmood N."/>
            <person name="Shommy N.S."/>
        </authorList>
    </citation>
    <scope>NUCLEOTIDE SEQUENCE [LARGE SCALE GENOMIC DNA]</scope>
    <source>
        <strain evidence="2">cv. O-4</strain>
    </source>
</reference>
<gene>
    <name evidence="1" type="ORF">COLO4_35567</name>
</gene>
<comment type="caution">
    <text evidence="1">The sequence shown here is derived from an EMBL/GenBank/DDBJ whole genome shotgun (WGS) entry which is preliminary data.</text>
</comment>
<evidence type="ECO:0000313" key="1">
    <source>
        <dbReference type="EMBL" id="OMO56742.1"/>
    </source>
</evidence>
<dbReference type="AlphaFoldDB" id="A0A1R3GF91"/>
<dbReference type="Proteomes" id="UP000187203">
    <property type="component" value="Unassembled WGS sequence"/>
</dbReference>
<name>A0A1R3GF91_9ROSI</name>